<evidence type="ECO:0000313" key="4">
    <source>
        <dbReference type="EMBL" id="EER40940.1"/>
    </source>
</evidence>
<proteinExistence type="inferred from homology"/>
<evidence type="ECO:0000256" key="1">
    <source>
        <dbReference type="ARBA" id="ARBA00002688"/>
    </source>
</evidence>
<evidence type="ECO:0000256" key="2">
    <source>
        <dbReference type="ARBA" id="ARBA00006781"/>
    </source>
</evidence>
<dbReference type="VEuPathDB" id="FungiDB:HCDG_04586"/>
<dbReference type="PANTHER" id="PTHR13261:SF0">
    <property type="entry name" value="BRCA2 AND CDKN1A-INTERACTING PROTEIN"/>
    <property type="match status" value="1"/>
</dbReference>
<dbReference type="InterPro" id="IPR025602">
    <property type="entry name" value="BCP1_family"/>
</dbReference>
<organism evidence="4 5">
    <name type="scientific">Ajellomyces capsulatus (strain H143)</name>
    <name type="common">Darling's disease fungus</name>
    <name type="synonym">Histoplasma capsulatum</name>
    <dbReference type="NCBI Taxonomy" id="544712"/>
    <lineage>
        <taxon>Eukaryota</taxon>
        <taxon>Fungi</taxon>
        <taxon>Dikarya</taxon>
        <taxon>Ascomycota</taxon>
        <taxon>Pezizomycotina</taxon>
        <taxon>Eurotiomycetes</taxon>
        <taxon>Eurotiomycetidae</taxon>
        <taxon>Onygenales</taxon>
        <taxon>Ajellomycetaceae</taxon>
        <taxon>Histoplasma</taxon>
    </lineage>
</organism>
<dbReference type="STRING" id="544712.C6HF63"/>
<dbReference type="GO" id="GO:0005634">
    <property type="term" value="C:nucleus"/>
    <property type="evidence" value="ECO:0007669"/>
    <property type="project" value="TreeGrafter"/>
</dbReference>
<dbReference type="OMA" id="CAANSFR"/>
<dbReference type="AlphaFoldDB" id="C6HF63"/>
<gene>
    <name evidence="4" type="ORF">HCDG_04586</name>
</gene>
<name>C6HF63_AJECH</name>
<dbReference type="OrthoDB" id="27543at2759"/>
<accession>C6HF63</accession>
<comment type="function">
    <text evidence="1">Involved in nuclear export, actin cytoskeleton organization and vesicular transport.</text>
</comment>
<feature type="region of interest" description="Disordered" evidence="3">
    <location>
        <begin position="1"/>
        <end position="30"/>
    </location>
</feature>
<dbReference type="HOGENOM" id="CLU_1586021_0_0_1"/>
<feature type="compositionally biased region" description="Basic and acidic residues" evidence="3">
    <location>
        <begin position="134"/>
        <end position="145"/>
    </location>
</feature>
<dbReference type="Pfam" id="PF13862">
    <property type="entry name" value="BCCIP"/>
    <property type="match status" value="1"/>
</dbReference>
<evidence type="ECO:0000313" key="5">
    <source>
        <dbReference type="Proteomes" id="UP000002624"/>
    </source>
</evidence>
<evidence type="ECO:0000256" key="3">
    <source>
        <dbReference type="SAM" id="MobiDB-lite"/>
    </source>
</evidence>
<dbReference type="eggNOG" id="KOG3034">
    <property type="taxonomic scope" value="Eukaryota"/>
</dbReference>
<reference evidence="5" key="1">
    <citation type="submission" date="2009-05" db="EMBL/GenBank/DDBJ databases">
        <title>The genome sequence of Ajellomyces capsulatus strain H143.</title>
        <authorList>
            <person name="Champion M."/>
            <person name="Cuomo C.A."/>
            <person name="Ma L.-J."/>
            <person name="Henn M.R."/>
            <person name="Sil A."/>
            <person name="Goldman B."/>
            <person name="Young S.K."/>
            <person name="Kodira C.D."/>
            <person name="Zeng Q."/>
            <person name="Koehrsen M."/>
            <person name="Alvarado L."/>
            <person name="Berlin A.M."/>
            <person name="Borenstein D."/>
            <person name="Chen Z."/>
            <person name="Engels R."/>
            <person name="Freedman E."/>
            <person name="Gellesch M."/>
            <person name="Goldberg J."/>
            <person name="Griggs A."/>
            <person name="Gujja S."/>
            <person name="Heiman D.I."/>
            <person name="Hepburn T.A."/>
            <person name="Howarth C."/>
            <person name="Jen D."/>
            <person name="Larson L."/>
            <person name="Lewis B."/>
            <person name="Mehta T."/>
            <person name="Park D."/>
            <person name="Pearson M."/>
            <person name="Roberts A."/>
            <person name="Saif S."/>
            <person name="Shea T.D."/>
            <person name="Shenoy N."/>
            <person name="Sisk P."/>
            <person name="Stolte C."/>
            <person name="Sykes S."/>
            <person name="Walk T."/>
            <person name="White J."/>
            <person name="Yandava C."/>
            <person name="Klein B."/>
            <person name="McEwen J.G."/>
            <person name="Puccia R."/>
            <person name="Goldman G.H."/>
            <person name="Felipe M.S."/>
            <person name="Nino-Vega G."/>
            <person name="San-Blas G."/>
            <person name="Taylor J.W."/>
            <person name="Mendoza L."/>
            <person name="Galagan J.E."/>
            <person name="Nusbaum C."/>
            <person name="Birren B.W."/>
        </authorList>
    </citation>
    <scope>NUCLEOTIDE SEQUENCE [LARGE SCALE GENOMIC DNA]</scope>
    <source>
        <strain evidence="5">H143</strain>
    </source>
</reference>
<feature type="region of interest" description="Disordered" evidence="3">
    <location>
        <begin position="129"/>
        <end position="168"/>
    </location>
</feature>
<protein>
    <submittedName>
        <fullName evidence="4">Bcp1</fullName>
    </submittedName>
</protein>
<comment type="similarity">
    <text evidence="2">Belongs to the BCP1 family.</text>
</comment>
<dbReference type="Proteomes" id="UP000002624">
    <property type="component" value="Unassembled WGS sequence"/>
</dbReference>
<dbReference type="PANTHER" id="PTHR13261">
    <property type="entry name" value="BRCA2 AND CDKN1A INTERACTING PROTEIN"/>
    <property type="match status" value="1"/>
</dbReference>
<dbReference type="EMBL" id="GG692424">
    <property type="protein sequence ID" value="EER40940.1"/>
    <property type="molecule type" value="Genomic_DNA"/>
</dbReference>
<sequence length="168" mass="18801">MGKRKQLKDGDVEMANTTGALGENDDSSSDEEMDIVNVDFEWFDPQPAVDFHGLRNLLRQLLDNDAQLFDLSALTDLILSQPLLGSTVKVDGNECDPFAFLTVLNLQQHKLPSTKIRLLFPTLPLRQPPITTKRTSDRADIDRTTNQHTRRSRLTNVHHASGGDRLGP</sequence>